<comment type="caution">
    <text evidence="3">The sequence shown here is derived from an EMBL/GenBank/DDBJ whole genome shotgun (WGS) entry which is preliminary data.</text>
</comment>
<keyword evidence="4" id="KW-1185">Reference proteome</keyword>
<evidence type="ECO:0000256" key="2">
    <source>
        <dbReference type="SAM" id="Phobius"/>
    </source>
</evidence>
<keyword evidence="2" id="KW-0472">Membrane</keyword>
<evidence type="ECO:0000256" key="1">
    <source>
        <dbReference type="SAM" id="MobiDB-lite"/>
    </source>
</evidence>
<sequence length="674" mass="74861">MRQPHSQDTAEMRLLIRDLLLDKAVYEGIGMEVFRQRGIWPETLVQRIHQRSIEAGLDEIEDCFVLGLIPEPMNRDYMEALNARYADMARSGDLSGLQNLCEPIVRSGEITLQYNPSLLLEVLDNGHIELYQYMLELVDRTRDLSMELLDSQLSVMDITFDPFHVAIRLGQKDLVKALVGQGEFFEGRITWPDSTQILTPLSSAVFWRQADIVRLLLHSGPVYRSGYPQAVSLALSAEMDDMLQVLTSYDLVSVPSSLPTVSVSSPTGLSPAIASTPEAPTLVSEESSPIISGIANSFAGLDIEMPIAPTQSPPWEAIDPVLLQYPPAQGQANVPAMIPTHDNPPSAPPPVEPPMPVPENPSPSTTPEDHHPYVRQRPLHKARRKLGQGFIQRLGVLRTKMGQACAEDAAIQPLAHHFRSLEAIWEGGIEVFRNITRNKVPSGLVQVLHCLMVADALSSHANPDQDLKTQFTNDLGRWRAIFQEPDRNLYDIVAGHLWGYNTDSDPHIPTCSCDQVYQFQELIQNLVSLDRIDDQLHRASKLSGVGLRHIQRGIAQRARGVSPYFNQTRAALRQNQDFPSISHVLGQLTKDTDSGDTGDVDIGDFIHLEAIQEEDARQRRHEVPLAAHKPWKDISSMLVLLLASVAFSIILAVISGTYLPNPNKPCSPSLIMQS</sequence>
<dbReference type="OrthoDB" id="4846939at2759"/>
<organism evidence="3 4">
    <name type="scientific">Stachybotrys elegans</name>
    <dbReference type="NCBI Taxonomy" id="80388"/>
    <lineage>
        <taxon>Eukaryota</taxon>
        <taxon>Fungi</taxon>
        <taxon>Dikarya</taxon>
        <taxon>Ascomycota</taxon>
        <taxon>Pezizomycotina</taxon>
        <taxon>Sordariomycetes</taxon>
        <taxon>Hypocreomycetidae</taxon>
        <taxon>Hypocreales</taxon>
        <taxon>Stachybotryaceae</taxon>
        <taxon>Stachybotrys</taxon>
    </lineage>
</organism>
<dbReference type="InterPro" id="IPR036770">
    <property type="entry name" value="Ankyrin_rpt-contain_sf"/>
</dbReference>
<proteinExistence type="predicted"/>
<keyword evidence="2" id="KW-0812">Transmembrane</keyword>
<dbReference type="Proteomes" id="UP000813444">
    <property type="component" value="Unassembled WGS sequence"/>
</dbReference>
<accession>A0A8K0SHF6</accession>
<reference evidence="3" key="1">
    <citation type="journal article" date="2021" name="Nat. Commun.">
        <title>Genetic determinants of endophytism in the Arabidopsis root mycobiome.</title>
        <authorList>
            <person name="Mesny F."/>
            <person name="Miyauchi S."/>
            <person name="Thiergart T."/>
            <person name="Pickel B."/>
            <person name="Atanasova L."/>
            <person name="Karlsson M."/>
            <person name="Huettel B."/>
            <person name="Barry K.W."/>
            <person name="Haridas S."/>
            <person name="Chen C."/>
            <person name="Bauer D."/>
            <person name="Andreopoulos W."/>
            <person name="Pangilinan J."/>
            <person name="LaButti K."/>
            <person name="Riley R."/>
            <person name="Lipzen A."/>
            <person name="Clum A."/>
            <person name="Drula E."/>
            <person name="Henrissat B."/>
            <person name="Kohler A."/>
            <person name="Grigoriev I.V."/>
            <person name="Martin F.M."/>
            <person name="Hacquard S."/>
        </authorList>
    </citation>
    <scope>NUCLEOTIDE SEQUENCE</scope>
    <source>
        <strain evidence="3">MPI-CAGE-CH-0235</strain>
    </source>
</reference>
<evidence type="ECO:0000313" key="4">
    <source>
        <dbReference type="Proteomes" id="UP000813444"/>
    </source>
</evidence>
<feature type="compositionally biased region" description="Pro residues" evidence="1">
    <location>
        <begin position="345"/>
        <end position="361"/>
    </location>
</feature>
<dbReference type="Gene3D" id="1.25.40.20">
    <property type="entry name" value="Ankyrin repeat-containing domain"/>
    <property type="match status" value="1"/>
</dbReference>
<feature type="transmembrane region" description="Helical" evidence="2">
    <location>
        <begin position="638"/>
        <end position="659"/>
    </location>
</feature>
<keyword evidence="2" id="KW-1133">Transmembrane helix</keyword>
<protein>
    <submittedName>
        <fullName evidence="3">Uncharacterized protein</fullName>
    </submittedName>
</protein>
<gene>
    <name evidence="3" type="ORF">B0I35DRAFT_82684</name>
</gene>
<feature type="region of interest" description="Disordered" evidence="1">
    <location>
        <begin position="338"/>
        <end position="379"/>
    </location>
</feature>
<dbReference type="EMBL" id="JAGPNK010000013">
    <property type="protein sequence ID" value="KAH7309504.1"/>
    <property type="molecule type" value="Genomic_DNA"/>
</dbReference>
<name>A0A8K0SHF6_9HYPO</name>
<dbReference type="SUPFAM" id="SSF48403">
    <property type="entry name" value="Ankyrin repeat"/>
    <property type="match status" value="1"/>
</dbReference>
<evidence type="ECO:0000313" key="3">
    <source>
        <dbReference type="EMBL" id="KAH7309504.1"/>
    </source>
</evidence>
<dbReference type="AlphaFoldDB" id="A0A8K0SHF6"/>